<organism evidence="1 2">
    <name type="scientific">Mycena rosella</name>
    <name type="common">Pink bonnet</name>
    <name type="synonym">Agaricus rosellus</name>
    <dbReference type="NCBI Taxonomy" id="1033263"/>
    <lineage>
        <taxon>Eukaryota</taxon>
        <taxon>Fungi</taxon>
        <taxon>Dikarya</taxon>
        <taxon>Basidiomycota</taxon>
        <taxon>Agaricomycotina</taxon>
        <taxon>Agaricomycetes</taxon>
        <taxon>Agaricomycetidae</taxon>
        <taxon>Agaricales</taxon>
        <taxon>Marasmiineae</taxon>
        <taxon>Mycenaceae</taxon>
        <taxon>Mycena</taxon>
    </lineage>
</organism>
<accession>A0AAD7DXY4</accession>
<dbReference type="EMBL" id="JARKIE010000017">
    <property type="protein sequence ID" value="KAJ7701485.1"/>
    <property type="molecule type" value="Genomic_DNA"/>
</dbReference>
<reference evidence="1" key="1">
    <citation type="submission" date="2023-03" db="EMBL/GenBank/DDBJ databases">
        <title>Massive genome expansion in bonnet fungi (Mycena s.s.) driven by repeated elements and novel gene families across ecological guilds.</title>
        <authorList>
            <consortium name="Lawrence Berkeley National Laboratory"/>
            <person name="Harder C.B."/>
            <person name="Miyauchi S."/>
            <person name="Viragh M."/>
            <person name="Kuo A."/>
            <person name="Thoen E."/>
            <person name="Andreopoulos B."/>
            <person name="Lu D."/>
            <person name="Skrede I."/>
            <person name="Drula E."/>
            <person name="Henrissat B."/>
            <person name="Morin E."/>
            <person name="Kohler A."/>
            <person name="Barry K."/>
            <person name="LaButti K."/>
            <person name="Morin E."/>
            <person name="Salamov A."/>
            <person name="Lipzen A."/>
            <person name="Mereny Z."/>
            <person name="Hegedus B."/>
            <person name="Baldrian P."/>
            <person name="Stursova M."/>
            <person name="Weitz H."/>
            <person name="Taylor A."/>
            <person name="Grigoriev I.V."/>
            <person name="Nagy L.G."/>
            <person name="Martin F."/>
            <person name="Kauserud H."/>
        </authorList>
    </citation>
    <scope>NUCLEOTIDE SEQUENCE</scope>
    <source>
        <strain evidence="1">CBHHK067</strain>
    </source>
</reference>
<proteinExistence type="predicted"/>
<name>A0AAD7DXY4_MYCRO</name>
<keyword evidence="2" id="KW-1185">Reference proteome</keyword>
<comment type="caution">
    <text evidence="1">The sequence shown here is derived from an EMBL/GenBank/DDBJ whole genome shotgun (WGS) entry which is preliminary data.</text>
</comment>
<gene>
    <name evidence="1" type="ORF">B0H17DRAFT_188495</name>
</gene>
<sequence>MFHAWLFTLSSGGFPAPLRGRTNDYWIRLGVLPRLTTLGYNDAFFFVVRLVNEEKWRAKLPPVITVQYPTGEY</sequence>
<dbReference type="Proteomes" id="UP001221757">
    <property type="component" value="Unassembled WGS sequence"/>
</dbReference>
<protein>
    <submittedName>
        <fullName evidence="1">Uncharacterized protein</fullName>
    </submittedName>
</protein>
<evidence type="ECO:0000313" key="2">
    <source>
        <dbReference type="Proteomes" id="UP001221757"/>
    </source>
</evidence>
<evidence type="ECO:0000313" key="1">
    <source>
        <dbReference type="EMBL" id="KAJ7701485.1"/>
    </source>
</evidence>
<dbReference type="AlphaFoldDB" id="A0AAD7DXY4"/>